<evidence type="ECO:0000256" key="1">
    <source>
        <dbReference type="ARBA" id="ARBA00008857"/>
    </source>
</evidence>
<feature type="domain" description="Core-binding (CB)" evidence="7">
    <location>
        <begin position="11"/>
        <end position="88"/>
    </location>
</feature>
<dbReference type="Proteomes" id="UP000034108">
    <property type="component" value="Unassembled WGS sequence"/>
</dbReference>
<evidence type="ECO:0000256" key="5">
    <source>
        <dbReference type="PROSITE-ProRule" id="PRU01248"/>
    </source>
</evidence>
<comment type="similarity">
    <text evidence="1">Belongs to the 'phage' integrase family.</text>
</comment>
<dbReference type="PROSITE" id="PS51898">
    <property type="entry name" value="TYR_RECOMBINASE"/>
    <property type="match status" value="1"/>
</dbReference>
<protein>
    <submittedName>
        <fullName evidence="8">Tyrosine type site-specific recombinase</fullName>
    </submittedName>
</protein>
<dbReference type="GO" id="GO:0006310">
    <property type="term" value="P:DNA recombination"/>
    <property type="evidence" value="ECO:0007669"/>
    <property type="project" value="UniProtKB-KW"/>
</dbReference>
<dbReference type="Pfam" id="PF13495">
    <property type="entry name" value="Phage_int_SAM_4"/>
    <property type="match status" value="1"/>
</dbReference>
<keyword evidence="2" id="KW-0229">DNA integration</keyword>
<dbReference type="Pfam" id="PF00589">
    <property type="entry name" value="Phage_integrase"/>
    <property type="match status" value="1"/>
</dbReference>
<dbReference type="PANTHER" id="PTHR30349">
    <property type="entry name" value="PHAGE INTEGRASE-RELATED"/>
    <property type="match status" value="1"/>
</dbReference>
<gene>
    <name evidence="8" type="ORF">UU49_C0038G0008</name>
</gene>
<keyword evidence="3 5" id="KW-0238">DNA-binding</keyword>
<evidence type="ECO:0000259" key="6">
    <source>
        <dbReference type="PROSITE" id="PS51898"/>
    </source>
</evidence>
<dbReference type="SUPFAM" id="SSF56349">
    <property type="entry name" value="DNA breaking-rejoining enzymes"/>
    <property type="match status" value="1"/>
</dbReference>
<dbReference type="InterPro" id="IPR044068">
    <property type="entry name" value="CB"/>
</dbReference>
<dbReference type="InterPro" id="IPR004107">
    <property type="entry name" value="Integrase_SAM-like_N"/>
</dbReference>
<feature type="domain" description="Tyr recombinase" evidence="6">
    <location>
        <begin position="104"/>
        <end position="276"/>
    </location>
</feature>
<evidence type="ECO:0000313" key="9">
    <source>
        <dbReference type="Proteomes" id="UP000034108"/>
    </source>
</evidence>
<dbReference type="EMBL" id="LCAV01000038">
    <property type="protein sequence ID" value="KKR96878.1"/>
    <property type="molecule type" value="Genomic_DNA"/>
</dbReference>
<evidence type="ECO:0000256" key="3">
    <source>
        <dbReference type="ARBA" id="ARBA00023125"/>
    </source>
</evidence>
<dbReference type="AlphaFoldDB" id="A0A0G0V779"/>
<dbReference type="InterPro" id="IPR013762">
    <property type="entry name" value="Integrase-like_cat_sf"/>
</dbReference>
<dbReference type="InterPro" id="IPR010998">
    <property type="entry name" value="Integrase_recombinase_N"/>
</dbReference>
<evidence type="ECO:0000259" key="7">
    <source>
        <dbReference type="PROSITE" id="PS51900"/>
    </source>
</evidence>
<dbReference type="STRING" id="1619048.UU49_C0038G0008"/>
<dbReference type="GO" id="GO:0015074">
    <property type="term" value="P:DNA integration"/>
    <property type="evidence" value="ECO:0007669"/>
    <property type="project" value="UniProtKB-KW"/>
</dbReference>
<organism evidence="8 9">
    <name type="scientific">Candidatus Magasanikbacteria bacterium GW2011_GWC2_41_17</name>
    <dbReference type="NCBI Taxonomy" id="1619048"/>
    <lineage>
        <taxon>Bacteria</taxon>
        <taxon>Candidatus Magasanikiibacteriota</taxon>
    </lineage>
</organism>
<dbReference type="InterPro" id="IPR011010">
    <property type="entry name" value="DNA_brk_join_enz"/>
</dbReference>
<accession>A0A0G0V779</accession>
<sequence>MNENSHFPSQDPMLKFRQEMILRNFSQKTIKSYLYYTSDCLKKSNKPIREINGRDVRDYLEGLVNLGMSASTLNCAYSALQLYFEKILCRRFFFNIPRAKKEKHLPIVLSKEEVGRMIKVTVNPKHNCIISLLYGTGVRVSELTHIRMRDIDLDRMMLLVYQGKGKKDRLTILPQSLKDILMRQCKVKIPDDFLFTSRDGGRLTEATIQKIVAQAAKKAGVNKTVSPHTMRHSFATHLLEAGTDIRYIQELLGHSKLQTTQIYTHVAQNNLEYIHSPLDS</sequence>
<dbReference type="GO" id="GO:0003677">
    <property type="term" value="F:DNA binding"/>
    <property type="evidence" value="ECO:0007669"/>
    <property type="project" value="UniProtKB-UniRule"/>
</dbReference>
<dbReference type="Gene3D" id="1.10.443.10">
    <property type="entry name" value="Intergrase catalytic core"/>
    <property type="match status" value="1"/>
</dbReference>
<comment type="caution">
    <text evidence="8">The sequence shown here is derived from an EMBL/GenBank/DDBJ whole genome shotgun (WGS) entry which is preliminary data.</text>
</comment>
<dbReference type="NCBIfam" id="NF040815">
    <property type="entry name" value="recomb_XerA_Arch"/>
    <property type="match status" value="1"/>
</dbReference>
<dbReference type="PANTHER" id="PTHR30349:SF64">
    <property type="entry name" value="PROPHAGE INTEGRASE INTD-RELATED"/>
    <property type="match status" value="1"/>
</dbReference>
<keyword evidence="4" id="KW-0233">DNA recombination</keyword>
<dbReference type="InterPro" id="IPR002104">
    <property type="entry name" value="Integrase_catalytic"/>
</dbReference>
<evidence type="ECO:0000256" key="4">
    <source>
        <dbReference type="ARBA" id="ARBA00023172"/>
    </source>
</evidence>
<dbReference type="Gene3D" id="1.10.150.130">
    <property type="match status" value="1"/>
</dbReference>
<evidence type="ECO:0000313" key="8">
    <source>
        <dbReference type="EMBL" id="KKR96878.1"/>
    </source>
</evidence>
<dbReference type="PROSITE" id="PS51900">
    <property type="entry name" value="CB"/>
    <property type="match status" value="1"/>
</dbReference>
<name>A0A0G0V779_9BACT</name>
<reference evidence="8 9" key="1">
    <citation type="journal article" date="2015" name="Nature">
        <title>rRNA introns, odd ribosomes, and small enigmatic genomes across a large radiation of phyla.</title>
        <authorList>
            <person name="Brown C.T."/>
            <person name="Hug L.A."/>
            <person name="Thomas B.C."/>
            <person name="Sharon I."/>
            <person name="Castelle C.J."/>
            <person name="Singh A."/>
            <person name="Wilkins M.J."/>
            <person name="Williams K.H."/>
            <person name="Banfield J.F."/>
        </authorList>
    </citation>
    <scope>NUCLEOTIDE SEQUENCE [LARGE SCALE GENOMIC DNA]</scope>
</reference>
<evidence type="ECO:0000256" key="2">
    <source>
        <dbReference type="ARBA" id="ARBA00022908"/>
    </source>
</evidence>
<proteinExistence type="inferred from homology"/>
<dbReference type="InterPro" id="IPR050090">
    <property type="entry name" value="Tyrosine_recombinase_XerCD"/>
</dbReference>